<organism evidence="2 3">
    <name type="scientific">Symbiodinium natans</name>
    <dbReference type="NCBI Taxonomy" id="878477"/>
    <lineage>
        <taxon>Eukaryota</taxon>
        <taxon>Sar</taxon>
        <taxon>Alveolata</taxon>
        <taxon>Dinophyceae</taxon>
        <taxon>Suessiales</taxon>
        <taxon>Symbiodiniaceae</taxon>
        <taxon>Symbiodinium</taxon>
    </lineage>
</organism>
<comment type="caution">
    <text evidence="2">The sequence shown here is derived from an EMBL/GenBank/DDBJ whole genome shotgun (WGS) entry which is preliminary data.</text>
</comment>
<keyword evidence="3" id="KW-1185">Reference proteome</keyword>
<proteinExistence type="predicted"/>
<gene>
    <name evidence="2" type="ORF">SNAT2548_LOCUS30725</name>
</gene>
<accession>A0A812TXZ8</accession>
<dbReference type="EMBL" id="CAJNDS010002620">
    <property type="protein sequence ID" value="CAE7547426.1"/>
    <property type="molecule type" value="Genomic_DNA"/>
</dbReference>
<sequence>MKEVFDVTEDDPIVLPPAANMGAGYPNGRLLYRMDDQFQRTGPGEGDFSDEIELLSRPIYVCWQGYFLIVNGGEYMIRLRSDDSGRLSMGGRGLGGESVVVVNDGLQEGASARDTRLFMRPGLHPVPRPPGIQADLPQVLNVLPFAVKSYDEESDKSVQSSLPRSLPAGKNEDMPSAKSLTRSCGAMDGAFLDLPDPSFSVPNLLQYLTVDDIMECRLTSRQVLIRHMEEMGRLDRSESILDFSARWDSALEDPEAFDADACGDDVEQMKYFECRWWCMKLACARKTHFAERDARRIVVANLRDLLERCGDVDAAVRKAAHYIVRSYGRGGLPCVQQLIAEAMLGLMESVLQESTEISQEVWTEVRMCSRHLENVVRRLEKPQRQRWVSLLVRVLLSRQPFVDPKALFSDLQLLWRADDDPGRSYAEAEQQMISARDIDMWQGVSDLMYRCC</sequence>
<evidence type="ECO:0000313" key="2">
    <source>
        <dbReference type="EMBL" id="CAE7547426.1"/>
    </source>
</evidence>
<protein>
    <submittedName>
        <fullName evidence="2">Uncharacterized protein</fullName>
    </submittedName>
</protein>
<evidence type="ECO:0000256" key="1">
    <source>
        <dbReference type="SAM" id="MobiDB-lite"/>
    </source>
</evidence>
<dbReference type="Proteomes" id="UP000604046">
    <property type="component" value="Unassembled WGS sequence"/>
</dbReference>
<dbReference type="AlphaFoldDB" id="A0A812TXZ8"/>
<feature type="region of interest" description="Disordered" evidence="1">
    <location>
        <begin position="154"/>
        <end position="180"/>
    </location>
</feature>
<evidence type="ECO:0000313" key="3">
    <source>
        <dbReference type="Proteomes" id="UP000604046"/>
    </source>
</evidence>
<name>A0A812TXZ8_9DINO</name>
<reference evidence="2" key="1">
    <citation type="submission" date="2021-02" db="EMBL/GenBank/DDBJ databases">
        <authorList>
            <person name="Dougan E. K."/>
            <person name="Rhodes N."/>
            <person name="Thang M."/>
            <person name="Chan C."/>
        </authorList>
    </citation>
    <scope>NUCLEOTIDE SEQUENCE</scope>
</reference>